<evidence type="ECO:0000256" key="6">
    <source>
        <dbReference type="RuleBase" id="RU367008"/>
    </source>
</evidence>
<dbReference type="InterPro" id="IPR007915">
    <property type="entry name" value="TMEM258/Ost5"/>
</dbReference>
<dbReference type="AlphaFoldDB" id="A0A1X6NH27"/>
<dbReference type="RefSeq" id="XP_024344742.1">
    <property type="nucleotide sequence ID" value="XM_024477356.1"/>
</dbReference>
<sequence>MADYQAVHVFHRTLPSFSPSVPVGLLPYLAFLLLAATFVLAFYFSTLPTDKVPIREVAVASLASILAGFGVVAMFCTVGVYV</sequence>
<evidence type="ECO:0000256" key="4">
    <source>
        <dbReference type="ARBA" id="ARBA00022989"/>
    </source>
</evidence>
<evidence type="ECO:0000313" key="8">
    <source>
        <dbReference type="Proteomes" id="UP000194127"/>
    </source>
</evidence>
<evidence type="ECO:0000256" key="5">
    <source>
        <dbReference type="ARBA" id="ARBA00023136"/>
    </source>
</evidence>
<feature type="transmembrane region" description="Helical" evidence="6">
    <location>
        <begin position="57"/>
        <end position="81"/>
    </location>
</feature>
<dbReference type="GO" id="GO:0008250">
    <property type="term" value="C:oligosaccharyltransferase complex"/>
    <property type="evidence" value="ECO:0007669"/>
    <property type="project" value="UniProtKB-UniRule"/>
</dbReference>
<name>A0A1X6NH27_9APHY</name>
<comment type="function">
    <text evidence="6">Subunit of the oligosaccharyl transferase (OST) complex that catalyzes the initial transfer of a defined glycan (Glc(3)Man(9)GlcNAc(2) in eukaryotes) from the lipid carrier dolichol-pyrophosphate to an asparagine residue within an Asn-X-Ser/Thr consensus motif in nascent polypeptide chains, the first step in protein N-glycosylation. N-glycosylation occurs cotranslationally and the complex associates with the Sec61 complex at the channel-forming translocon complex that mediates protein translocation across the endoplasmic reticulum (ER). All subunits are required for a maximal enzyme activity.</text>
</comment>
<evidence type="ECO:0000256" key="2">
    <source>
        <dbReference type="ARBA" id="ARBA00009825"/>
    </source>
</evidence>
<dbReference type="OrthoDB" id="2503643at2759"/>
<keyword evidence="8" id="KW-1185">Reference proteome</keyword>
<keyword evidence="4 6" id="KW-1133">Transmembrane helix</keyword>
<evidence type="ECO:0000256" key="1">
    <source>
        <dbReference type="ARBA" id="ARBA00004141"/>
    </source>
</evidence>
<evidence type="ECO:0000313" key="7">
    <source>
        <dbReference type="EMBL" id="OSX67948.1"/>
    </source>
</evidence>
<feature type="transmembrane region" description="Helical" evidence="6">
    <location>
        <begin position="25"/>
        <end position="45"/>
    </location>
</feature>
<dbReference type="Proteomes" id="UP000194127">
    <property type="component" value="Unassembled WGS sequence"/>
</dbReference>
<organism evidence="7 8">
    <name type="scientific">Postia placenta MAD-698-R-SB12</name>
    <dbReference type="NCBI Taxonomy" id="670580"/>
    <lineage>
        <taxon>Eukaryota</taxon>
        <taxon>Fungi</taxon>
        <taxon>Dikarya</taxon>
        <taxon>Basidiomycota</taxon>
        <taxon>Agaricomycotina</taxon>
        <taxon>Agaricomycetes</taxon>
        <taxon>Polyporales</taxon>
        <taxon>Adustoporiaceae</taxon>
        <taxon>Rhodonia</taxon>
    </lineage>
</organism>
<dbReference type="EMBL" id="KZ110591">
    <property type="protein sequence ID" value="OSX67948.1"/>
    <property type="molecule type" value="Genomic_DNA"/>
</dbReference>
<keyword evidence="3 6" id="KW-0812">Transmembrane</keyword>
<keyword evidence="5 6" id="KW-0472">Membrane</keyword>
<comment type="similarity">
    <text evidence="2 6">Belongs to the OST5 family.</text>
</comment>
<reference evidence="7 8" key="1">
    <citation type="submission" date="2017-04" db="EMBL/GenBank/DDBJ databases">
        <title>Genome Sequence of the Model Brown-Rot Fungus Postia placenta SB12.</title>
        <authorList>
            <consortium name="DOE Joint Genome Institute"/>
            <person name="Gaskell J."/>
            <person name="Kersten P."/>
            <person name="Larrondo L.F."/>
            <person name="Canessa P."/>
            <person name="Martinez D."/>
            <person name="Hibbett D."/>
            <person name="Schmoll M."/>
            <person name="Kubicek C.P."/>
            <person name="Martinez A.T."/>
            <person name="Yadav J."/>
            <person name="Master E."/>
            <person name="Magnuson J.K."/>
            <person name="James T."/>
            <person name="Yaver D."/>
            <person name="Berka R."/>
            <person name="Labutti K."/>
            <person name="Lipzen A."/>
            <person name="Aerts A."/>
            <person name="Barry K."/>
            <person name="Henrissat B."/>
            <person name="Blanchette R."/>
            <person name="Grigoriev I."/>
            <person name="Cullen D."/>
        </authorList>
    </citation>
    <scope>NUCLEOTIDE SEQUENCE [LARGE SCALE GENOMIC DNA]</scope>
    <source>
        <strain evidence="7 8">MAD-698-R-SB12</strain>
    </source>
</reference>
<dbReference type="GO" id="GO:0006487">
    <property type="term" value="P:protein N-linked glycosylation"/>
    <property type="evidence" value="ECO:0007669"/>
    <property type="project" value="UniProtKB-UniRule"/>
</dbReference>
<gene>
    <name evidence="7" type="ORF">POSPLADRAFT_1038256</name>
</gene>
<dbReference type="GeneID" id="36322306"/>
<evidence type="ECO:0000256" key="3">
    <source>
        <dbReference type="ARBA" id="ARBA00022692"/>
    </source>
</evidence>
<comment type="subcellular location">
    <subcellularLocation>
        <location evidence="1 6">Membrane</location>
        <topology evidence="1 6">Multi-pass membrane protein</topology>
    </subcellularLocation>
</comment>
<protein>
    <recommendedName>
        <fullName evidence="6">Dolichyl-diphosphooligosaccharide-protein glycosyltransferase subunit OST5</fullName>
    </recommendedName>
</protein>
<comment type="subunit">
    <text evidence="6">Component of the oligosaccharyltransferase (OST) complex.</text>
</comment>
<accession>A0A1X6NH27</accession>
<proteinExistence type="inferred from homology"/>
<dbReference type="Pfam" id="PF05251">
    <property type="entry name" value="Ost5"/>
    <property type="match status" value="1"/>
</dbReference>
<dbReference type="STRING" id="670580.A0A1X6NH27"/>